<feature type="transmembrane region" description="Helical" evidence="12">
    <location>
        <begin position="25"/>
        <end position="47"/>
    </location>
</feature>
<keyword evidence="3" id="KW-0997">Cell inner membrane</keyword>
<evidence type="ECO:0000256" key="1">
    <source>
        <dbReference type="ARBA" id="ARBA00004651"/>
    </source>
</evidence>
<evidence type="ECO:0000256" key="5">
    <source>
        <dbReference type="ARBA" id="ARBA00022989"/>
    </source>
</evidence>
<protein>
    <recommendedName>
        <fullName evidence="12">Fluoride-specific ion channel FluC</fullName>
    </recommendedName>
</protein>
<dbReference type="RefSeq" id="WP_249056877.1">
    <property type="nucleotide sequence ID" value="NZ_JALZWP010000003.1"/>
</dbReference>
<organism evidence="13 14">
    <name type="scientific">Roseinatronobacter domitianus</name>
    <dbReference type="NCBI Taxonomy" id="2940293"/>
    <lineage>
        <taxon>Bacteria</taxon>
        <taxon>Pseudomonadati</taxon>
        <taxon>Pseudomonadota</taxon>
        <taxon>Alphaproteobacteria</taxon>
        <taxon>Rhodobacterales</taxon>
        <taxon>Paracoccaceae</taxon>
        <taxon>Roseinatronobacter</taxon>
    </lineage>
</organism>
<feature type="transmembrane region" description="Helical" evidence="12">
    <location>
        <begin position="54"/>
        <end position="76"/>
    </location>
</feature>
<comment type="subcellular location">
    <subcellularLocation>
        <location evidence="1 12">Cell membrane</location>
        <topology evidence="1 12">Multi-pass membrane protein</topology>
    </subcellularLocation>
</comment>
<keyword evidence="14" id="KW-1185">Reference proteome</keyword>
<keyword evidence="12" id="KW-0479">Metal-binding</keyword>
<evidence type="ECO:0000256" key="12">
    <source>
        <dbReference type="HAMAP-Rule" id="MF_00454"/>
    </source>
</evidence>
<evidence type="ECO:0000256" key="7">
    <source>
        <dbReference type="ARBA" id="ARBA00023065"/>
    </source>
</evidence>
<proteinExistence type="inferred from homology"/>
<dbReference type="Proteomes" id="UP001202550">
    <property type="component" value="Unassembled WGS sequence"/>
</dbReference>
<keyword evidence="6 12" id="KW-0915">Sodium</keyword>
<keyword evidence="8 12" id="KW-0472">Membrane</keyword>
<evidence type="ECO:0000313" key="14">
    <source>
        <dbReference type="Proteomes" id="UP001202550"/>
    </source>
</evidence>
<evidence type="ECO:0000256" key="8">
    <source>
        <dbReference type="ARBA" id="ARBA00023136"/>
    </source>
</evidence>
<comment type="catalytic activity">
    <reaction evidence="11">
        <text>fluoride(in) = fluoride(out)</text>
        <dbReference type="Rhea" id="RHEA:76159"/>
        <dbReference type="ChEBI" id="CHEBI:17051"/>
    </reaction>
    <physiologicalReaction direction="left-to-right" evidence="11">
        <dbReference type="Rhea" id="RHEA:76160"/>
    </physiologicalReaction>
</comment>
<keyword evidence="9 12" id="KW-0407">Ion channel</keyword>
<name>A0ABT0LZI2_9RHOB</name>
<comment type="similarity">
    <text evidence="10 12">Belongs to the fluoride channel Fluc/FEX (TC 1.A.43) family.</text>
</comment>
<evidence type="ECO:0000256" key="6">
    <source>
        <dbReference type="ARBA" id="ARBA00023053"/>
    </source>
</evidence>
<feature type="transmembrane region" description="Helical" evidence="12">
    <location>
        <begin position="82"/>
        <end position="104"/>
    </location>
</feature>
<evidence type="ECO:0000256" key="3">
    <source>
        <dbReference type="ARBA" id="ARBA00022519"/>
    </source>
</evidence>
<keyword evidence="2 12" id="KW-1003">Cell membrane</keyword>
<dbReference type="HAMAP" id="MF_00454">
    <property type="entry name" value="FluC"/>
    <property type="match status" value="1"/>
</dbReference>
<evidence type="ECO:0000256" key="9">
    <source>
        <dbReference type="ARBA" id="ARBA00023303"/>
    </source>
</evidence>
<evidence type="ECO:0000313" key="13">
    <source>
        <dbReference type="EMBL" id="MCL1628020.1"/>
    </source>
</evidence>
<feature type="binding site" evidence="12">
    <location>
        <position position="64"/>
    </location>
    <ligand>
        <name>Na(+)</name>
        <dbReference type="ChEBI" id="CHEBI:29101"/>
        <note>structural</note>
    </ligand>
</feature>
<comment type="activity regulation">
    <text evidence="12">Na(+) is not transported, but it plays an essential structural role and its presence is essential for fluoride channel function.</text>
</comment>
<evidence type="ECO:0000256" key="2">
    <source>
        <dbReference type="ARBA" id="ARBA00022475"/>
    </source>
</evidence>
<keyword evidence="12" id="KW-0813">Transport</keyword>
<evidence type="ECO:0000256" key="11">
    <source>
        <dbReference type="ARBA" id="ARBA00035585"/>
    </source>
</evidence>
<keyword evidence="4 12" id="KW-0812">Transmembrane</keyword>
<keyword evidence="7 12" id="KW-0406">Ion transport</keyword>
<feature type="binding site" evidence="12">
    <location>
        <position position="61"/>
    </location>
    <ligand>
        <name>Na(+)</name>
        <dbReference type="ChEBI" id="CHEBI:29101"/>
        <note>structural</note>
    </ligand>
</feature>
<evidence type="ECO:0000256" key="4">
    <source>
        <dbReference type="ARBA" id="ARBA00022692"/>
    </source>
</evidence>
<dbReference type="InterPro" id="IPR003691">
    <property type="entry name" value="FluC"/>
</dbReference>
<sequence length="119" mass="12109">MSLWVALGAGIGAGARAGLWWLLPIYGTLAANVAGSVLIGLLAALPLSPRARSFGMTGFCGGFTTFSLFGLETLLFLQAGNYAAAALYVSATLALSLGGVAFGLRLGKRVHLARNTPPG</sequence>
<accession>A0ABT0LZI2</accession>
<comment type="caution">
    <text evidence="13">The sequence shown here is derived from an EMBL/GenBank/DDBJ whole genome shotgun (WGS) entry which is preliminary data.</text>
</comment>
<dbReference type="Pfam" id="PF02537">
    <property type="entry name" value="CRCB"/>
    <property type="match status" value="1"/>
</dbReference>
<evidence type="ECO:0000256" key="10">
    <source>
        <dbReference type="ARBA" id="ARBA00035120"/>
    </source>
</evidence>
<reference evidence="13 14" key="1">
    <citation type="submission" date="2022-05" db="EMBL/GenBank/DDBJ databases">
        <title>Seasonal and diel survey of microbial diversity of the Tyrrhenian coast.</title>
        <authorList>
            <person name="Gattoni G."/>
            <person name="Corral P."/>
        </authorList>
    </citation>
    <scope>NUCLEOTIDE SEQUENCE [LARGE SCALE GENOMIC DNA]</scope>
    <source>
        <strain evidence="13 14">V10</strain>
    </source>
</reference>
<gene>
    <name evidence="12" type="primary">fluC</name>
    <name evidence="12" type="synonym">crcB</name>
    <name evidence="13" type="ORF">M3N55_04695</name>
</gene>
<dbReference type="EMBL" id="JALZWP010000003">
    <property type="protein sequence ID" value="MCL1628020.1"/>
    <property type="molecule type" value="Genomic_DNA"/>
</dbReference>
<comment type="function">
    <text evidence="12">Fluoride-specific ion channel. Important for reducing fluoride concentration in the cell, thus reducing its toxicity.</text>
</comment>
<keyword evidence="5 12" id="KW-1133">Transmembrane helix</keyword>